<keyword evidence="5" id="KW-0539">Nucleus</keyword>
<evidence type="ECO:0000313" key="11">
    <source>
        <dbReference type="EMBL" id="CEK66802.1"/>
    </source>
</evidence>
<dbReference type="PANTHER" id="PTHR32235">
    <property type="entry name" value="NON-HOMOLOGOUS END-JOINING FACTOR 1"/>
    <property type="match status" value="1"/>
</dbReference>
<feature type="domain" description="XLF-like N-terminal" evidence="9">
    <location>
        <begin position="19"/>
        <end position="130"/>
    </location>
</feature>
<evidence type="ECO:0000259" key="9">
    <source>
        <dbReference type="Pfam" id="PF09302"/>
    </source>
</evidence>
<keyword evidence="3" id="KW-0238">DNA-binding</keyword>
<dbReference type="AlphaFoldDB" id="A0A0B6ZEC2"/>
<dbReference type="Pfam" id="PF21928">
    <property type="entry name" value="XLF_CC"/>
    <property type="match status" value="1"/>
</dbReference>
<evidence type="ECO:0000256" key="4">
    <source>
        <dbReference type="ARBA" id="ARBA00023204"/>
    </source>
</evidence>
<dbReference type="InterPro" id="IPR053829">
    <property type="entry name" value="XLF-like_CC"/>
</dbReference>
<dbReference type="InterPro" id="IPR015381">
    <property type="entry name" value="XLF-like_N"/>
</dbReference>
<name>A0A0B6ZEC2_9EUPU</name>
<proteinExistence type="inferred from homology"/>
<sequence>MASELQWRRRWKPDLYSCPWRPLNQVELKDGDTSSKYFIKTKFDDSSYELILTDLTNFWYEKLADDALTKRVSKLNPSIEAPITKVLDQIRLSIEKPGQDTRITLTHSNEKVILKINCLLAGMPFHYFFQTGPANNEMGRDHMTIPLMAMVGELYRQQQELFKMLASKDKQIEDYKTQGAKVSRKYLETTVFDEVVFHNSMVTSKGFEEEVKTFGENAFMSLGQDLYREISTKRAWLLSSPVKDGDMEVSETTGSISGGPSVESWSNRLPASLAQKHTSPNKVNVSTNSSPAKSPASSKGSSTDTTPVKDTEMLRRQALERKLELEEAKQQEKVKKKKKLKF</sequence>
<dbReference type="GO" id="GO:0032807">
    <property type="term" value="C:DNA ligase IV complex"/>
    <property type="evidence" value="ECO:0007669"/>
    <property type="project" value="TreeGrafter"/>
</dbReference>
<keyword evidence="2" id="KW-0227">DNA damage</keyword>
<gene>
    <name evidence="11" type="primary">ORF60214</name>
</gene>
<dbReference type="Gene3D" id="2.170.210.10">
    <property type="entry name" value="DNA double-strand break repair and VJ recombination XRCC4, N-terminal"/>
    <property type="match status" value="1"/>
</dbReference>
<dbReference type="CDD" id="cd22285">
    <property type="entry name" value="HD_XLF_N"/>
    <property type="match status" value="1"/>
</dbReference>
<dbReference type="Gene3D" id="1.10.287.450">
    <property type="entry name" value="Helix hairpin bin"/>
    <property type="match status" value="1"/>
</dbReference>
<evidence type="ECO:0000256" key="7">
    <source>
        <dbReference type="ARBA" id="ARBA00044529"/>
    </source>
</evidence>
<dbReference type="PANTHER" id="PTHR32235:SF1">
    <property type="entry name" value="NON-HOMOLOGOUS END-JOINING FACTOR 1"/>
    <property type="match status" value="1"/>
</dbReference>
<evidence type="ECO:0000256" key="6">
    <source>
        <dbReference type="ARBA" id="ARBA00025747"/>
    </source>
</evidence>
<dbReference type="GO" id="GO:0006303">
    <property type="term" value="P:double-strand break repair via nonhomologous end joining"/>
    <property type="evidence" value="ECO:0007669"/>
    <property type="project" value="UniProtKB-ARBA"/>
</dbReference>
<evidence type="ECO:0000256" key="8">
    <source>
        <dbReference type="SAM" id="MobiDB-lite"/>
    </source>
</evidence>
<organism evidence="11">
    <name type="scientific">Arion vulgaris</name>
    <dbReference type="NCBI Taxonomy" id="1028688"/>
    <lineage>
        <taxon>Eukaryota</taxon>
        <taxon>Metazoa</taxon>
        <taxon>Spiralia</taxon>
        <taxon>Lophotrochozoa</taxon>
        <taxon>Mollusca</taxon>
        <taxon>Gastropoda</taxon>
        <taxon>Heterobranchia</taxon>
        <taxon>Euthyneura</taxon>
        <taxon>Panpulmonata</taxon>
        <taxon>Eupulmonata</taxon>
        <taxon>Stylommatophora</taxon>
        <taxon>Helicina</taxon>
        <taxon>Arionoidea</taxon>
        <taxon>Arionidae</taxon>
        <taxon>Arion</taxon>
    </lineage>
</organism>
<comment type="subcellular location">
    <subcellularLocation>
        <location evidence="1">Nucleus</location>
    </subcellularLocation>
</comment>
<dbReference type="InterPro" id="IPR052287">
    <property type="entry name" value="NHEJ_factor"/>
</dbReference>
<feature type="domain" description="XLF-like coiled-coil region" evidence="10">
    <location>
        <begin position="142"/>
        <end position="183"/>
    </location>
</feature>
<comment type="similarity">
    <text evidence="6">Belongs to the XRCC4-XLF family. XLF subfamily.</text>
</comment>
<evidence type="ECO:0000256" key="1">
    <source>
        <dbReference type="ARBA" id="ARBA00004123"/>
    </source>
</evidence>
<dbReference type="GO" id="GO:0045027">
    <property type="term" value="F:DNA end binding"/>
    <property type="evidence" value="ECO:0007669"/>
    <property type="project" value="TreeGrafter"/>
</dbReference>
<protein>
    <recommendedName>
        <fullName evidence="7">Non-homologous end-joining factor 1</fullName>
    </recommendedName>
</protein>
<dbReference type="Pfam" id="PF09302">
    <property type="entry name" value="XLF"/>
    <property type="match status" value="1"/>
</dbReference>
<evidence type="ECO:0000256" key="2">
    <source>
        <dbReference type="ARBA" id="ARBA00022763"/>
    </source>
</evidence>
<accession>A0A0B6ZEC2</accession>
<evidence type="ECO:0000256" key="5">
    <source>
        <dbReference type="ARBA" id="ARBA00023242"/>
    </source>
</evidence>
<feature type="compositionally biased region" description="Low complexity" evidence="8">
    <location>
        <begin position="286"/>
        <end position="303"/>
    </location>
</feature>
<feature type="compositionally biased region" description="Polar residues" evidence="8">
    <location>
        <begin position="263"/>
        <end position="285"/>
    </location>
</feature>
<dbReference type="EMBL" id="HACG01019937">
    <property type="protein sequence ID" value="CEK66802.1"/>
    <property type="molecule type" value="Transcribed_RNA"/>
</dbReference>
<evidence type="ECO:0000259" key="10">
    <source>
        <dbReference type="Pfam" id="PF21928"/>
    </source>
</evidence>
<feature type="region of interest" description="Disordered" evidence="8">
    <location>
        <begin position="246"/>
        <end position="314"/>
    </location>
</feature>
<reference evidence="11" key="1">
    <citation type="submission" date="2014-12" db="EMBL/GenBank/DDBJ databases">
        <title>Insight into the proteome of Arion vulgaris.</title>
        <authorList>
            <person name="Aradska J."/>
            <person name="Bulat T."/>
            <person name="Smidak R."/>
            <person name="Sarate P."/>
            <person name="Gangsoo J."/>
            <person name="Sialana F."/>
            <person name="Bilban M."/>
            <person name="Lubec G."/>
        </authorList>
    </citation>
    <scope>NUCLEOTIDE SEQUENCE</scope>
    <source>
        <tissue evidence="11">Skin</tissue>
    </source>
</reference>
<dbReference type="InterPro" id="IPR038051">
    <property type="entry name" value="XRCC4-like_N_sf"/>
</dbReference>
<evidence type="ECO:0000256" key="3">
    <source>
        <dbReference type="ARBA" id="ARBA00023125"/>
    </source>
</evidence>
<keyword evidence="4" id="KW-0234">DNA repair</keyword>